<keyword evidence="2" id="KW-1185">Reference proteome</keyword>
<gene>
    <name evidence="1" type="primary">VMA4</name>
    <name evidence="1" type="ORF">EV182_000861</name>
</gene>
<organism evidence="1 2">
    <name type="scientific">Spiromyces aspiralis</name>
    <dbReference type="NCBI Taxonomy" id="68401"/>
    <lineage>
        <taxon>Eukaryota</taxon>
        <taxon>Fungi</taxon>
        <taxon>Fungi incertae sedis</taxon>
        <taxon>Zoopagomycota</taxon>
        <taxon>Kickxellomycotina</taxon>
        <taxon>Kickxellomycetes</taxon>
        <taxon>Kickxellales</taxon>
        <taxon>Kickxellaceae</taxon>
        <taxon>Spiromyces</taxon>
    </lineage>
</organism>
<evidence type="ECO:0000313" key="1">
    <source>
        <dbReference type="EMBL" id="KAJ1675646.1"/>
    </source>
</evidence>
<accession>A0ACC1HJ09</accession>
<dbReference type="Proteomes" id="UP001145114">
    <property type="component" value="Unassembled WGS sequence"/>
</dbReference>
<evidence type="ECO:0000313" key="2">
    <source>
        <dbReference type="Proteomes" id="UP001145114"/>
    </source>
</evidence>
<comment type="caution">
    <text evidence="1">The sequence shown here is derived from an EMBL/GenBank/DDBJ whole genome shotgun (WGS) entry which is preliminary data.</text>
</comment>
<proteinExistence type="predicted"/>
<reference evidence="1" key="1">
    <citation type="submission" date="2022-06" db="EMBL/GenBank/DDBJ databases">
        <title>Phylogenomic reconstructions and comparative analyses of Kickxellomycotina fungi.</title>
        <authorList>
            <person name="Reynolds N.K."/>
            <person name="Stajich J.E."/>
            <person name="Barry K."/>
            <person name="Grigoriev I.V."/>
            <person name="Crous P."/>
            <person name="Smith M.E."/>
        </authorList>
    </citation>
    <scope>NUCLEOTIDE SEQUENCE</scope>
    <source>
        <strain evidence="1">RSA 2271</strain>
    </source>
</reference>
<sequence length="234" mass="26592">MSEVRALSDEQAGLEMNKLIDFIRHEALEKSQEIKLKADEDFNIEKAKIVREESVKLEESFEKEVKQSQVHKQIAQSKFTNASRLAVLKRQQELLDNVFEEAERILAERINDAETYKMFIETLCLEGLEKLGLTDGEHVRVLVRNHHVSAAKDAVSKAVRRYLSSVEGAKLNVEVADNEYLPDSSIGGVRLTTLEGRISVTNTIQERLSLCQEKALPAVRTHLFGPSPNRKFYN</sequence>
<dbReference type="EMBL" id="JAMZIH010005218">
    <property type="protein sequence ID" value="KAJ1675646.1"/>
    <property type="molecule type" value="Genomic_DNA"/>
</dbReference>
<protein>
    <submittedName>
        <fullName evidence="1">V-ATPase V1 sector subunit E</fullName>
    </submittedName>
</protein>
<name>A0ACC1HJ09_9FUNG</name>